<name>A0ACD5VTU0_AVESA</name>
<proteinExistence type="predicted"/>
<evidence type="ECO:0000313" key="2">
    <source>
        <dbReference type="Proteomes" id="UP001732700"/>
    </source>
</evidence>
<sequence>MSSSTSSSMAPSILSSVTIRLNHTNFMPWQAQMLTHLRGHSLLGYIDGSIKAPEETIASTNTAGESVDVVNPDYATWYVRHQTVLGGFLSTVTEEVLAHIMNARTARAAWLILERMFASRPRARMIQIHSQLTSAKKKGVPAADYFSNMKTLADTLAAIGQPLRDDEIITYILAGLGPNYDSLVTLLSIKDDITLDEVYSHLLAYEHRHDVQDSEYGSGSGSSVNFTRRNNQGHGGGQGGQGGHNGQPGGRGNGDGGRGRGQGGRGGGGNGAGNGAPRPVCQICNKVGHIALRCYNRFDHAYSGEEENHSANHATTSYHADPAWYIDSGATDHITGDLDRLHIHDAYHGTSDQHDRFYHAPAARHAGSHAGPCNGPDASPTTTHGPHPDADASSDDDAQEQTSPASPASSTTGIESPSAAPSSSPGPPSSSRIVRRTDGTVTYTAVRADDSEPSSVTTALQQPKWKVAMDAEYSALQRNQTWRLVPPRRGLNIIDSRWVYKIKRKPDGSVDRFKARLVAKGFKQRHGIDYDDTYSPVVKPTTIRVILSLAATQGWHMRQLDVDNAFLHGNLEEEPGSGQFGSTPCAVTTKRIRDPAVHHANAHHSPARHSTAQRSAAQREGSQARAGGKREPEGASEMLDLMAMERMDRLVRRHQRLPPAGTKRKIPEPPTRPPLRSLADSINGRRQQCAQMCQAAITSGEELLREVDDYLAKQQQQQGGHEHLDMMEQG</sequence>
<protein>
    <submittedName>
        <fullName evidence="1">Uncharacterized protein</fullName>
    </submittedName>
</protein>
<organism evidence="1 2">
    <name type="scientific">Avena sativa</name>
    <name type="common">Oat</name>
    <dbReference type="NCBI Taxonomy" id="4498"/>
    <lineage>
        <taxon>Eukaryota</taxon>
        <taxon>Viridiplantae</taxon>
        <taxon>Streptophyta</taxon>
        <taxon>Embryophyta</taxon>
        <taxon>Tracheophyta</taxon>
        <taxon>Spermatophyta</taxon>
        <taxon>Magnoliopsida</taxon>
        <taxon>Liliopsida</taxon>
        <taxon>Poales</taxon>
        <taxon>Poaceae</taxon>
        <taxon>BOP clade</taxon>
        <taxon>Pooideae</taxon>
        <taxon>Poodae</taxon>
        <taxon>Poeae</taxon>
        <taxon>Poeae Chloroplast Group 1 (Aveneae type)</taxon>
        <taxon>Aveninae</taxon>
        <taxon>Avena</taxon>
    </lineage>
</organism>
<accession>A0ACD5VTU0</accession>
<evidence type="ECO:0000313" key="1">
    <source>
        <dbReference type="EnsemblPlants" id="AVESA.00010b.r2.3CG0515270.1.CDS"/>
    </source>
</evidence>
<reference evidence="1" key="2">
    <citation type="submission" date="2025-09" db="UniProtKB">
        <authorList>
            <consortium name="EnsemblPlants"/>
        </authorList>
    </citation>
    <scope>IDENTIFICATION</scope>
</reference>
<dbReference type="Proteomes" id="UP001732700">
    <property type="component" value="Chromosome 3C"/>
</dbReference>
<dbReference type="EnsemblPlants" id="AVESA.00010b.r2.3CG0515270.1">
    <property type="protein sequence ID" value="AVESA.00010b.r2.3CG0515270.1.CDS"/>
    <property type="gene ID" value="AVESA.00010b.r2.3CG0515270"/>
</dbReference>
<reference evidence="1" key="1">
    <citation type="submission" date="2021-05" db="EMBL/GenBank/DDBJ databases">
        <authorList>
            <person name="Scholz U."/>
            <person name="Mascher M."/>
            <person name="Fiebig A."/>
        </authorList>
    </citation>
    <scope>NUCLEOTIDE SEQUENCE [LARGE SCALE GENOMIC DNA]</scope>
</reference>
<keyword evidence="2" id="KW-1185">Reference proteome</keyword>